<name>A0ABT0C4B2_9BACT</name>
<dbReference type="InterPro" id="IPR010982">
    <property type="entry name" value="Lambda_DNA-bd_dom_sf"/>
</dbReference>
<dbReference type="SUPFAM" id="SSF47413">
    <property type="entry name" value="lambda repressor-like DNA-binding domains"/>
    <property type="match status" value="1"/>
</dbReference>
<organism evidence="2 3">
    <name type="scientific">Parabacteroides faecalis</name>
    <dbReference type="NCBI Taxonomy" id="2924040"/>
    <lineage>
        <taxon>Bacteria</taxon>
        <taxon>Pseudomonadati</taxon>
        <taxon>Bacteroidota</taxon>
        <taxon>Bacteroidia</taxon>
        <taxon>Bacteroidales</taxon>
        <taxon>Tannerellaceae</taxon>
        <taxon>Parabacteroides</taxon>
    </lineage>
</organism>
<evidence type="ECO:0000259" key="1">
    <source>
        <dbReference type="PROSITE" id="PS50943"/>
    </source>
</evidence>
<dbReference type="SMART" id="SM00530">
    <property type="entry name" value="HTH_XRE"/>
    <property type="match status" value="1"/>
</dbReference>
<dbReference type="Proteomes" id="UP001165444">
    <property type="component" value="Unassembled WGS sequence"/>
</dbReference>
<dbReference type="EMBL" id="JAKZMM010000045">
    <property type="protein sequence ID" value="MCJ2381853.1"/>
    <property type="molecule type" value="Genomic_DNA"/>
</dbReference>
<feature type="domain" description="HTH cro/C1-type" evidence="1">
    <location>
        <begin position="39"/>
        <end position="84"/>
    </location>
</feature>
<dbReference type="CDD" id="cd00093">
    <property type="entry name" value="HTH_XRE"/>
    <property type="match status" value="1"/>
</dbReference>
<keyword evidence="3" id="KW-1185">Reference proteome</keyword>
<gene>
    <name evidence="2" type="ORF">MUN53_14770</name>
</gene>
<proteinExistence type="predicted"/>
<evidence type="ECO:0000313" key="3">
    <source>
        <dbReference type="Proteomes" id="UP001165444"/>
    </source>
</evidence>
<sequence>MKNIKTLSELEDKYIGKKGTPERTAYEKELADLMIGYQVKNARIKLDLTQEELAERIHKKRSFISRVENDGSNLTIKTLREIVEKGLGGKLNIELNI</sequence>
<accession>A0ABT0C4B2</accession>
<evidence type="ECO:0000313" key="2">
    <source>
        <dbReference type="EMBL" id="MCJ2381853.1"/>
    </source>
</evidence>
<dbReference type="PROSITE" id="PS50943">
    <property type="entry name" value="HTH_CROC1"/>
    <property type="match status" value="1"/>
</dbReference>
<dbReference type="InterPro" id="IPR001387">
    <property type="entry name" value="Cro/C1-type_HTH"/>
</dbReference>
<protein>
    <submittedName>
        <fullName evidence="2">Helix-turn-helix domain-containing protein</fullName>
    </submittedName>
</protein>
<reference evidence="2 3" key="1">
    <citation type="submission" date="2022-03" db="EMBL/GenBank/DDBJ databases">
        <title>Parabacteroides sp. nov. isolated from swine feces.</title>
        <authorList>
            <person name="Bak J.E."/>
        </authorList>
    </citation>
    <scope>NUCLEOTIDE SEQUENCE [LARGE SCALE GENOMIC DNA]</scope>
    <source>
        <strain evidence="2 3">AGMB00274</strain>
    </source>
</reference>
<dbReference type="Gene3D" id="1.10.260.40">
    <property type="entry name" value="lambda repressor-like DNA-binding domains"/>
    <property type="match status" value="1"/>
</dbReference>
<comment type="caution">
    <text evidence="2">The sequence shown here is derived from an EMBL/GenBank/DDBJ whole genome shotgun (WGS) entry which is preliminary data.</text>
</comment>
<dbReference type="Pfam" id="PF01381">
    <property type="entry name" value="HTH_3"/>
    <property type="match status" value="1"/>
</dbReference>
<dbReference type="RefSeq" id="WP_243326289.1">
    <property type="nucleotide sequence ID" value="NZ_JAKZMM010000045.1"/>
</dbReference>